<reference evidence="1" key="1">
    <citation type="journal article" date="2014" name="Front. Microbiol.">
        <title>High frequency of phylogenetically diverse reductive dehalogenase-homologous genes in deep subseafloor sedimentary metagenomes.</title>
        <authorList>
            <person name="Kawai M."/>
            <person name="Futagami T."/>
            <person name="Toyoda A."/>
            <person name="Takaki Y."/>
            <person name="Nishi S."/>
            <person name="Hori S."/>
            <person name="Arai W."/>
            <person name="Tsubouchi T."/>
            <person name="Morono Y."/>
            <person name="Uchiyama I."/>
            <person name="Ito T."/>
            <person name="Fujiyama A."/>
            <person name="Inagaki F."/>
            <person name="Takami H."/>
        </authorList>
    </citation>
    <scope>NUCLEOTIDE SEQUENCE</scope>
    <source>
        <strain evidence="1">Expedition CK06-06</strain>
    </source>
</reference>
<protein>
    <submittedName>
        <fullName evidence="1">Uncharacterized protein</fullName>
    </submittedName>
</protein>
<name>X1PDL0_9ZZZZ</name>
<dbReference type="EMBL" id="BARV01039139">
    <property type="protein sequence ID" value="GAI54407.1"/>
    <property type="molecule type" value="Genomic_DNA"/>
</dbReference>
<sequence>MGHPVPPIDGWVEGEDCEHCDAKQTPKYIKLTLVDLSVCSNCLWFAPKSIKFRDS</sequence>
<accession>X1PDL0</accession>
<evidence type="ECO:0000313" key="1">
    <source>
        <dbReference type="EMBL" id="GAI54407.1"/>
    </source>
</evidence>
<organism evidence="1">
    <name type="scientific">marine sediment metagenome</name>
    <dbReference type="NCBI Taxonomy" id="412755"/>
    <lineage>
        <taxon>unclassified sequences</taxon>
        <taxon>metagenomes</taxon>
        <taxon>ecological metagenomes</taxon>
    </lineage>
</organism>
<comment type="caution">
    <text evidence="1">The sequence shown here is derived from an EMBL/GenBank/DDBJ whole genome shotgun (WGS) entry which is preliminary data.</text>
</comment>
<dbReference type="AlphaFoldDB" id="X1PDL0"/>
<proteinExistence type="predicted"/>
<gene>
    <name evidence="1" type="ORF">S06H3_60075</name>
</gene>
<feature type="non-terminal residue" evidence="1">
    <location>
        <position position="55"/>
    </location>
</feature>